<feature type="transmembrane region" description="Helical" evidence="5">
    <location>
        <begin position="215"/>
        <end position="233"/>
    </location>
</feature>
<evidence type="ECO:0000313" key="8">
    <source>
        <dbReference type="Proteomes" id="UP000572635"/>
    </source>
</evidence>
<dbReference type="InterPro" id="IPR011701">
    <property type="entry name" value="MFS"/>
</dbReference>
<feature type="transmembrane region" description="Helical" evidence="5">
    <location>
        <begin position="87"/>
        <end position="106"/>
    </location>
</feature>
<dbReference type="InterPro" id="IPR036259">
    <property type="entry name" value="MFS_trans_sf"/>
</dbReference>
<dbReference type="Gene3D" id="1.20.1720.10">
    <property type="entry name" value="Multidrug resistance protein D"/>
    <property type="match status" value="1"/>
</dbReference>
<keyword evidence="8" id="KW-1185">Reference proteome</keyword>
<sequence length="470" mass="47566">MIDTSGSTPGGPRPSPAPGRLVAAVIPGTLLNALNSSMIVLALVPIERDYGVGLAAASWLISAFYLAATVCMPLMGRLADRFGARRVFVSGLALVCATSALAPLAPSIGWLIAARVLLAVGTSVAFPAAMAVFRTALPGGPPQGAMALVGTANSSAAAFGPVLGGLLVQAWGWQATWLVNVPVTVVGMVLALVLLPPVPPRAPASARGALADLDLPGIAAYAVAAGSLVAFLLGLSDGPSWALLGTAAAAGALLVLRETRTATPFLDLRAMAADRRLPLVFAQNTAVAVVFYLSFIGIPQWLQGGRGLDPASAGLVMLPLTGVSALLLPLVARGLRRFGERPVLLTGSALLLCGSGWLLLVDADTPVWALAALAALLGLPNAFNNLGLQSAMYRAAPDDRIGVVSGLFQTFRFFGSITAAVLVGAVFADGADDAGLRTAATVMAAVSVLLVLAGAVGRGGPSGRRLQSDP</sequence>
<protein>
    <submittedName>
        <fullName evidence="7">MFS family permease</fullName>
    </submittedName>
</protein>
<feature type="transmembrane region" description="Helical" evidence="5">
    <location>
        <begin position="434"/>
        <end position="456"/>
    </location>
</feature>
<name>A0A7W8VDG5_9ACTN</name>
<dbReference type="GO" id="GO:0022857">
    <property type="term" value="F:transmembrane transporter activity"/>
    <property type="evidence" value="ECO:0007669"/>
    <property type="project" value="InterPro"/>
</dbReference>
<proteinExistence type="predicted"/>
<feature type="transmembrane region" description="Helical" evidence="5">
    <location>
        <begin position="21"/>
        <end position="44"/>
    </location>
</feature>
<keyword evidence="4 5" id="KW-0472">Membrane</keyword>
<dbReference type="Proteomes" id="UP000572635">
    <property type="component" value="Unassembled WGS sequence"/>
</dbReference>
<evidence type="ECO:0000259" key="6">
    <source>
        <dbReference type="PROSITE" id="PS50850"/>
    </source>
</evidence>
<feature type="transmembrane region" description="Helical" evidence="5">
    <location>
        <begin position="177"/>
        <end position="195"/>
    </location>
</feature>
<keyword evidence="3 5" id="KW-1133">Transmembrane helix</keyword>
<dbReference type="PROSITE" id="PS50850">
    <property type="entry name" value="MFS"/>
    <property type="match status" value="1"/>
</dbReference>
<evidence type="ECO:0000256" key="1">
    <source>
        <dbReference type="ARBA" id="ARBA00004651"/>
    </source>
</evidence>
<feature type="transmembrane region" description="Helical" evidence="5">
    <location>
        <begin position="112"/>
        <end position="133"/>
    </location>
</feature>
<evidence type="ECO:0000256" key="2">
    <source>
        <dbReference type="ARBA" id="ARBA00022692"/>
    </source>
</evidence>
<dbReference type="AlphaFoldDB" id="A0A7W8VDG5"/>
<dbReference type="PANTHER" id="PTHR42718:SF48">
    <property type="entry name" value="CONSERVED TWO-DOMAIN MEMBRANE PROTEIN-RELATED"/>
    <property type="match status" value="1"/>
</dbReference>
<feature type="transmembrane region" description="Helical" evidence="5">
    <location>
        <begin position="343"/>
        <end position="361"/>
    </location>
</feature>
<dbReference type="Pfam" id="PF07690">
    <property type="entry name" value="MFS_1"/>
    <property type="match status" value="1"/>
</dbReference>
<dbReference type="CDD" id="cd17321">
    <property type="entry name" value="MFS_MMR_MDR_like"/>
    <property type="match status" value="1"/>
</dbReference>
<feature type="transmembrane region" description="Helical" evidence="5">
    <location>
        <begin position="310"/>
        <end position="331"/>
    </location>
</feature>
<feature type="transmembrane region" description="Helical" evidence="5">
    <location>
        <begin position="239"/>
        <end position="256"/>
    </location>
</feature>
<reference evidence="7 8" key="1">
    <citation type="submission" date="2020-08" db="EMBL/GenBank/DDBJ databases">
        <title>Sequencing the genomes of 1000 actinobacteria strains.</title>
        <authorList>
            <person name="Klenk H.-P."/>
        </authorList>
    </citation>
    <scope>NUCLEOTIDE SEQUENCE [LARGE SCALE GENOMIC DNA]</scope>
    <source>
        <strain evidence="7 8">DSM 44551</strain>
    </source>
</reference>
<dbReference type="EMBL" id="JACHDB010000001">
    <property type="protein sequence ID" value="MBB5432025.1"/>
    <property type="molecule type" value="Genomic_DNA"/>
</dbReference>
<feature type="transmembrane region" description="Helical" evidence="5">
    <location>
        <begin position="50"/>
        <end position="75"/>
    </location>
</feature>
<dbReference type="Gene3D" id="1.20.1250.20">
    <property type="entry name" value="MFS general substrate transporter like domains"/>
    <property type="match status" value="1"/>
</dbReference>
<evidence type="ECO:0000256" key="3">
    <source>
        <dbReference type="ARBA" id="ARBA00022989"/>
    </source>
</evidence>
<dbReference type="SUPFAM" id="SSF103473">
    <property type="entry name" value="MFS general substrate transporter"/>
    <property type="match status" value="1"/>
</dbReference>
<feature type="transmembrane region" description="Helical" evidence="5">
    <location>
        <begin position="145"/>
        <end position="171"/>
    </location>
</feature>
<evidence type="ECO:0000256" key="4">
    <source>
        <dbReference type="ARBA" id="ARBA00023136"/>
    </source>
</evidence>
<feature type="transmembrane region" description="Helical" evidence="5">
    <location>
        <begin position="407"/>
        <end position="428"/>
    </location>
</feature>
<organism evidence="7 8">
    <name type="scientific">Nocardiopsis composta</name>
    <dbReference type="NCBI Taxonomy" id="157465"/>
    <lineage>
        <taxon>Bacteria</taxon>
        <taxon>Bacillati</taxon>
        <taxon>Actinomycetota</taxon>
        <taxon>Actinomycetes</taxon>
        <taxon>Streptosporangiales</taxon>
        <taxon>Nocardiopsidaceae</taxon>
        <taxon>Nocardiopsis</taxon>
    </lineage>
</organism>
<dbReference type="PANTHER" id="PTHR42718">
    <property type="entry name" value="MAJOR FACILITATOR SUPERFAMILY MULTIDRUG TRANSPORTER MFSC"/>
    <property type="match status" value="1"/>
</dbReference>
<comment type="caution">
    <text evidence="7">The sequence shown here is derived from an EMBL/GenBank/DDBJ whole genome shotgun (WGS) entry which is preliminary data.</text>
</comment>
<feature type="domain" description="Major facilitator superfamily (MFS) profile" evidence="6">
    <location>
        <begin position="21"/>
        <end position="457"/>
    </location>
</feature>
<comment type="subcellular location">
    <subcellularLocation>
        <location evidence="1">Cell membrane</location>
        <topology evidence="1">Multi-pass membrane protein</topology>
    </subcellularLocation>
</comment>
<dbReference type="RefSeq" id="WP_184391647.1">
    <property type="nucleotide sequence ID" value="NZ_BAAAJD010000058.1"/>
</dbReference>
<dbReference type="InterPro" id="IPR020846">
    <property type="entry name" value="MFS_dom"/>
</dbReference>
<evidence type="ECO:0000256" key="5">
    <source>
        <dbReference type="SAM" id="Phobius"/>
    </source>
</evidence>
<dbReference type="GO" id="GO:0005886">
    <property type="term" value="C:plasma membrane"/>
    <property type="evidence" value="ECO:0007669"/>
    <property type="project" value="UniProtKB-SubCell"/>
</dbReference>
<keyword evidence="2 5" id="KW-0812">Transmembrane</keyword>
<feature type="transmembrane region" description="Helical" evidence="5">
    <location>
        <begin position="277"/>
        <end position="298"/>
    </location>
</feature>
<evidence type="ECO:0000313" key="7">
    <source>
        <dbReference type="EMBL" id="MBB5432025.1"/>
    </source>
</evidence>
<gene>
    <name evidence="7" type="ORF">HDA36_002109</name>
</gene>
<accession>A0A7W8VDG5</accession>
<feature type="transmembrane region" description="Helical" evidence="5">
    <location>
        <begin position="367"/>
        <end position="386"/>
    </location>
</feature>